<dbReference type="InterPro" id="IPR011009">
    <property type="entry name" value="Kinase-like_dom_sf"/>
</dbReference>
<protein>
    <recommendedName>
        <fullName evidence="1">Aminoglycoside phosphotransferase domain-containing protein</fullName>
    </recommendedName>
</protein>
<keyword evidence="3" id="KW-1185">Reference proteome</keyword>
<evidence type="ECO:0000259" key="1">
    <source>
        <dbReference type="Pfam" id="PF01636"/>
    </source>
</evidence>
<reference evidence="2" key="2">
    <citation type="submission" date="2020-09" db="EMBL/GenBank/DDBJ databases">
        <authorList>
            <person name="Sun Q."/>
            <person name="Zhou Y."/>
        </authorList>
    </citation>
    <scope>NUCLEOTIDE SEQUENCE</scope>
    <source>
        <strain evidence="2">CGMCC 4.7403</strain>
    </source>
</reference>
<dbReference type="Gene3D" id="3.90.1200.10">
    <property type="match status" value="1"/>
</dbReference>
<dbReference type="EMBL" id="BNAT01000017">
    <property type="protein sequence ID" value="GHE32149.1"/>
    <property type="molecule type" value="Genomic_DNA"/>
</dbReference>
<evidence type="ECO:0000313" key="2">
    <source>
        <dbReference type="EMBL" id="GHE32149.1"/>
    </source>
</evidence>
<dbReference type="PANTHER" id="PTHR21310:SF42">
    <property type="entry name" value="BIFUNCTIONAL AAC_APH"/>
    <property type="match status" value="1"/>
</dbReference>
<dbReference type="InterPro" id="IPR002575">
    <property type="entry name" value="Aminoglycoside_PTrfase"/>
</dbReference>
<proteinExistence type="predicted"/>
<accession>A0A919DD44</accession>
<dbReference type="Gene3D" id="3.30.200.20">
    <property type="entry name" value="Phosphorylase Kinase, domain 1"/>
    <property type="match status" value="1"/>
</dbReference>
<dbReference type="SUPFAM" id="SSF56112">
    <property type="entry name" value="Protein kinase-like (PK-like)"/>
    <property type="match status" value="1"/>
</dbReference>
<evidence type="ECO:0000313" key="3">
    <source>
        <dbReference type="Proteomes" id="UP000603227"/>
    </source>
</evidence>
<dbReference type="InterPro" id="IPR051678">
    <property type="entry name" value="AGP_Transferase"/>
</dbReference>
<dbReference type="AlphaFoldDB" id="A0A919DD44"/>
<reference evidence="2" key="1">
    <citation type="journal article" date="2014" name="Int. J. Syst. Evol. Microbiol.">
        <title>Complete genome sequence of Corynebacterium casei LMG S-19264T (=DSM 44701T), isolated from a smear-ripened cheese.</title>
        <authorList>
            <consortium name="US DOE Joint Genome Institute (JGI-PGF)"/>
            <person name="Walter F."/>
            <person name="Albersmeier A."/>
            <person name="Kalinowski J."/>
            <person name="Ruckert C."/>
        </authorList>
    </citation>
    <scope>NUCLEOTIDE SEQUENCE</scope>
    <source>
        <strain evidence="2">CGMCC 4.7403</strain>
    </source>
</reference>
<organism evidence="2 3">
    <name type="scientific">Streptomyces capitiformicae</name>
    <dbReference type="NCBI Taxonomy" id="2014920"/>
    <lineage>
        <taxon>Bacteria</taxon>
        <taxon>Bacillati</taxon>
        <taxon>Actinomycetota</taxon>
        <taxon>Actinomycetes</taxon>
        <taxon>Kitasatosporales</taxon>
        <taxon>Streptomycetaceae</taxon>
        <taxon>Streptomyces</taxon>
    </lineage>
</organism>
<dbReference type="Pfam" id="PF01636">
    <property type="entry name" value="APH"/>
    <property type="match status" value="1"/>
</dbReference>
<comment type="caution">
    <text evidence="2">The sequence shown here is derived from an EMBL/GenBank/DDBJ whole genome shotgun (WGS) entry which is preliminary data.</text>
</comment>
<feature type="domain" description="Aminoglycoside phosphotransferase" evidence="1">
    <location>
        <begin position="33"/>
        <end position="261"/>
    </location>
</feature>
<gene>
    <name evidence="2" type="ORF">GCM10017771_48790</name>
</gene>
<name>A0A919DD44_9ACTN</name>
<dbReference type="PANTHER" id="PTHR21310">
    <property type="entry name" value="AMINOGLYCOSIDE PHOSPHOTRANSFERASE-RELATED-RELATED"/>
    <property type="match status" value="1"/>
</dbReference>
<dbReference type="CDD" id="cd05155">
    <property type="entry name" value="APH_ChoK_like_1"/>
    <property type="match status" value="1"/>
</dbReference>
<dbReference type="Proteomes" id="UP000603227">
    <property type="component" value="Unassembled WGS sequence"/>
</dbReference>
<sequence>MCLRMIESEIEISEDLVRNLLRDQHPDLAALPIREVAGGWGNQMWRLGDELAVRIQRMDTNPDLQLKERRWLPTLASRVPLSIPVPVRDGAPSERFPKIWTVMTWVEGTPLDHGSITRSDHAADILAAFLKALHVEAPAEAPDASDRGGHPKECTEGFEHFLRAVDLGRFAEDDIRAVWDDAAAAPGWEGPRVWVHGDLHPANVVVAEGTLAGVVDFGDVFAGDPAWDLAAAWVLLPEGGTSRFFDSYAQADEAAVRRARGLAALRSLFLMLMGQNGDRGLPGGKPHWGPAGRSALDRVLKGL</sequence>